<protein>
    <submittedName>
        <fullName evidence="1">Uncharacterized protein</fullName>
    </submittedName>
</protein>
<sequence length="56" mass="6547">MNGKESHGSSFEKQRSGLAGIGFQDLYQDNHPFPFEHIYLVASWWMSWQNESDCPR</sequence>
<dbReference type="AlphaFoldDB" id="J9ZEY6"/>
<dbReference type="PATRIC" id="fig|1048260.3.peg.2742"/>
<proteinExistence type="predicted"/>
<reference evidence="1 2" key="1">
    <citation type="journal article" date="2011" name="J. Microbiol.">
        <title>Complete genome of Leptospirillum ferriphilum ML-04 provides insight into its physiology and environmental adaptation.</title>
        <authorList>
            <person name="Mi S."/>
            <person name="Song J."/>
            <person name="Lin J."/>
            <person name="Che Y."/>
            <person name="Zheng H."/>
            <person name="Lin J."/>
        </authorList>
    </citation>
    <scope>NUCLEOTIDE SEQUENCE [LARGE SCALE GENOMIC DNA]</scope>
    <source>
        <strain evidence="1 2">ML-04</strain>
    </source>
</reference>
<dbReference type="EMBL" id="CP002919">
    <property type="protein sequence ID" value="AFS54706.1"/>
    <property type="molecule type" value="Genomic_DNA"/>
</dbReference>
<dbReference type="Proteomes" id="UP000006177">
    <property type="component" value="Chromosome"/>
</dbReference>
<organism evidence="1 2">
    <name type="scientific">Leptospirillum ferriphilum (strain ML-04)</name>
    <dbReference type="NCBI Taxonomy" id="1048260"/>
    <lineage>
        <taxon>Bacteria</taxon>
        <taxon>Pseudomonadati</taxon>
        <taxon>Nitrospirota</taxon>
        <taxon>Nitrospiria</taxon>
        <taxon>Nitrospirales</taxon>
        <taxon>Nitrospiraceae</taxon>
        <taxon>Leptospirillum</taxon>
    </lineage>
</organism>
<dbReference type="STRING" id="1048260.LFML04_2518"/>
<name>J9ZEY6_LEPFM</name>
<evidence type="ECO:0000313" key="2">
    <source>
        <dbReference type="Proteomes" id="UP000006177"/>
    </source>
</evidence>
<dbReference type="KEGG" id="lfi:LFML04_2518"/>
<evidence type="ECO:0000313" key="1">
    <source>
        <dbReference type="EMBL" id="AFS54706.1"/>
    </source>
</evidence>
<dbReference type="HOGENOM" id="CLU_3008813_0_0_0"/>
<accession>J9ZEY6</accession>
<gene>
    <name evidence="1" type="ordered locus">LFML04_2518</name>
</gene>